<dbReference type="RefSeq" id="WP_128353830.1">
    <property type="nucleotide sequence ID" value="NZ_CP022987.1"/>
</dbReference>
<protein>
    <submittedName>
        <fullName evidence="2">BolA family transcriptional regulator</fullName>
    </submittedName>
</protein>
<name>A0A410G8Y7_9BURK</name>
<dbReference type="AlphaFoldDB" id="A0A410G8Y7"/>
<dbReference type="Pfam" id="PF01722">
    <property type="entry name" value="BolA"/>
    <property type="match status" value="1"/>
</dbReference>
<gene>
    <name evidence="2" type="ORF">CKA81_02170</name>
</gene>
<evidence type="ECO:0000313" key="3">
    <source>
        <dbReference type="Proteomes" id="UP000283474"/>
    </source>
</evidence>
<dbReference type="Proteomes" id="UP000283474">
    <property type="component" value="Chromosome"/>
</dbReference>
<sequence>MSTERMKLLESRLQPLAATYLEIIDESHLHAGHEGARGGASHFRLHIWTDQFDSLSTIARHRLVYDRVSDLMPFPIHALAIVAKPKP</sequence>
<keyword evidence="3" id="KW-1185">Reference proteome</keyword>
<evidence type="ECO:0000313" key="2">
    <source>
        <dbReference type="EMBL" id="QAA92779.1"/>
    </source>
</evidence>
<comment type="similarity">
    <text evidence="1">Belongs to the BolA/IbaG family.</text>
</comment>
<dbReference type="PANTHER" id="PTHR46230:SF3">
    <property type="entry name" value="SUFE-LIKE PROTEIN 1, CHLOROPLASTIC_MITOCHONDRIAL"/>
    <property type="match status" value="1"/>
</dbReference>
<accession>A0A410G8Y7</accession>
<dbReference type="PANTHER" id="PTHR46230">
    <property type="match status" value="1"/>
</dbReference>
<organism evidence="2 3">
    <name type="scientific">Pollutimonas thiosulfatoxidans</name>
    <dbReference type="NCBI Taxonomy" id="2028345"/>
    <lineage>
        <taxon>Bacteria</taxon>
        <taxon>Pseudomonadati</taxon>
        <taxon>Pseudomonadota</taxon>
        <taxon>Betaproteobacteria</taxon>
        <taxon>Burkholderiales</taxon>
        <taxon>Alcaligenaceae</taxon>
        <taxon>Pollutimonas</taxon>
    </lineage>
</organism>
<dbReference type="PIRSF" id="PIRSF003113">
    <property type="entry name" value="BolA"/>
    <property type="match status" value="1"/>
</dbReference>
<dbReference type="EMBL" id="CP022987">
    <property type="protein sequence ID" value="QAA92779.1"/>
    <property type="molecule type" value="Genomic_DNA"/>
</dbReference>
<dbReference type="OrthoDB" id="5296536at2"/>
<dbReference type="GO" id="GO:0016226">
    <property type="term" value="P:iron-sulfur cluster assembly"/>
    <property type="evidence" value="ECO:0007669"/>
    <property type="project" value="TreeGrafter"/>
</dbReference>
<dbReference type="InterPro" id="IPR036065">
    <property type="entry name" value="BolA-like_sf"/>
</dbReference>
<dbReference type="SUPFAM" id="SSF82657">
    <property type="entry name" value="BolA-like"/>
    <property type="match status" value="1"/>
</dbReference>
<dbReference type="InterPro" id="IPR002634">
    <property type="entry name" value="BolA"/>
</dbReference>
<evidence type="ECO:0000256" key="1">
    <source>
        <dbReference type="RuleBase" id="RU003860"/>
    </source>
</evidence>
<reference evidence="2 3" key="1">
    <citation type="submission" date="2017-08" db="EMBL/GenBank/DDBJ databases">
        <authorList>
            <person name="Park S.-J."/>
            <person name="Kim H."/>
        </authorList>
    </citation>
    <scope>NUCLEOTIDE SEQUENCE [LARGE SCALE GENOMIC DNA]</scope>
    <source>
        <strain evidence="3">ye3</strain>
    </source>
</reference>
<proteinExistence type="inferred from homology"/>
<dbReference type="KEGG" id="pus:CKA81_02170"/>
<dbReference type="Gene3D" id="3.30.300.90">
    <property type="entry name" value="BolA-like"/>
    <property type="match status" value="1"/>
</dbReference>